<evidence type="ECO:0000256" key="1">
    <source>
        <dbReference type="PROSITE-ProRule" id="PRU00473"/>
    </source>
</evidence>
<feature type="domain" description="OmpA-like" evidence="3">
    <location>
        <begin position="466"/>
        <end position="583"/>
    </location>
</feature>
<dbReference type="PANTHER" id="PTHR30329">
    <property type="entry name" value="STATOR ELEMENT OF FLAGELLAR MOTOR COMPLEX"/>
    <property type="match status" value="1"/>
</dbReference>
<keyword evidence="4" id="KW-0969">Cilium</keyword>
<dbReference type="RefSeq" id="WP_101498939.1">
    <property type="nucleotide sequence ID" value="NZ_CP025583.1"/>
</dbReference>
<dbReference type="InterPro" id="IPR006665">
    <property type="entry name" value="OmpA-like"/>
</dbReference>
<dbReference type="Gene3D" id="3.40.1520.20">
    <property type="match status" value="2"/>
</dbReference>
<protein>
    <submittedName>
        <fullName evidence="4">Flagellar motor protein MotB</fullName>
    </submittedName>
</protein>
<reference evidence="5" key="1">
    <citation type="submission" date="2017-12" db="EMBL/GenBank/DDBJ databases">
        <title>Genomic analysis of Paracoccus sp. CBA4604.</title>
        <authorList>
            <person name="Roh S.W."/>
            <person name="Kim J.Y."/>
            <person name="Kim J.S."/>
        </authorList>
    </citation>
    <scope>NUCLEOTIDE SEQUENCE [LARGE SCALE GENOMIC DNA]</scope>
    <source>
        <strain evidence="5">CBA4604</strain>
    </source>
</reference>
<dbReference type="PANTHER" id="PTHR30329:SF21">
    <property type="entry name" value="LIPOPROTEIN YIAD-RELATED"/>
    <property type="match status" value="1"/>
</dbReference>
<dbReference type="GO" id="GO:0016020">
    <property type="term" value="C:membrane"/>
    <property type="evidence" value="ECO:0007669"/>
    <property type="project" value="UniProtKB-UniRule"/>
</dbReference>
<evidence type="ECO:0000313" key="4">
    <source>
        <dbReference type="EMBL" id="AUM73555.1"/>
    </source>
</evidence>
<sequence length="686" mass="70786">MIGGAAAASWTAAEYLADALRDDRATRMRATLSDAGFDWVTVRADGLVIRLTGTAPDEVTRFRVLTAAGSVVDDRQIRDEIRLAKRDMLQAPDFSLKLLRQGDEVSLIGLIPAASGREGFAKALSQPDLALTDMTGTAAFPAPEGWTEAMDYGLRAAALIEQGTVAVSPGRVAIEAVVATPDDKPRLEAALRNAAPAAITPEISVTAPLPVIAPYALRFQHAADAPAELTPCAADTEQARDQILAAAAQAGAEAECPLGIGAPAGWVQAATAGIKAAQDLGDATLEITDRNIRLTAGPEVATEALTTARDGLSAKLPAGWVLNVSQSEMQTQGPALFTAEITEQGEARLSGVLPDETMRQTVQSLARAQIGATDGTLTLDPSLPAGWAPRVMAGLDAMGLLERGELTVTGEEIRLSGVSGDALAPEKAIAALADRLGAGAEYSLSISYDRLLDPQITLPSGALCVDRLNAVLLQSQIGFEPGGAGIVGDVGPMLDELRPILADCADYRIEIAGHTDAQGGDESNLKLSRARATALLDRLRDEGLSVANIVANGYGETRPVAENDTEEGREANRRIEVTLLAPDPVAPALPAAPELRGHTPTPEAAAASLERAAAGRNGAAADGESDGADATGLTALPGTLSIPLPGAETLAPPPVIEPPATVLNATPDTPRPAARPEDAATDTEAP</sequence>
<dbReference type="AlphaFoldDB" id="A0A2K9MGB2"/>
<feature type="compositionally biased region" description="Low complexity" evidence="2">
    <location>
        <begin position="604"/>
        <end position="622"/>
    </location>
</feature>
<keyword evidence="4" id="KW-0282">Flagellum</keyword>
<organism evidence="4 5">
    <name type="scientific">Paracoccus jeotgali</name>
    <dbReference type="NCBI Taxonomy" id="2065379"/>
    <lineage>
        <taxon>Bacteria</taxon>
        <taxon>Pseudomonadati</taxon>
        <taxon>Pseudomonadota</taxon>
        <taxon>Alphaproteobacteria</taxon>
        <taxon>Rhodobacterales</taxon>
        <taxon>Paracoccaceae</taxon>
        <taxon>Paracoccus</taxon>
    </lineage>
</organism>
<dbReference type="EMBL" id="CP025583">
    <property type="protein sequence ID" value="AUM73555.1"/>
    <property type="molecule type" value="Genomic_DNA"/>
</dbReference>
<feature type="region of interest" description="Disordered" evidence="2">
    <location>
        <begin position="579"/>
        <end position="686"/>
    </location>
</feature>
<dbReference type="CDD" id="cd07185">
    <property type="entry name" value="OmpA_C-like"/>
    <property type="match status" value="1"/>
</dbReference>
<keyword evidence="5" id="KW-1185">Reference proteome</keyword>
<dbReference type="Proteomes" id="UP000234882">
    <property type="component" value="Chromosome"/>
</dbReference>
<dbReference type="InterPro" id="IPR036737">
    <property type="entry name" value="OmpA-like_sf"/>
</dbReference>
<dbReference type="InterPro" id="IPR050330">
    <property type="entry name" value="Bact_OuterMem_StrucFunc"/>
</dbReference>
<dbReference type="Pfam" id="PF00691">
    <property type="entry name" value="OmpA"/>
    <property type="match status" value="1"/>
</dbReference>
<dbReference type="Gene3D" id="3.30.1330.60">
    <property type="entry name" value="OmpA-like domain"/>
    <property type="match status" value="1"/>
</dbReference>
<evidence type="ECO:0000256" key="2">
    <source>
        <dbReference type="SAM" id="MobiDB-lite"/>
    </source>
</evidence>
<feature type="compositionally biased region" description="Low complexity" evidence="2">
    <location>
        <begin position="579"/>
        <end position="594"/>
    </location>
</feature>
<proteinExistence type="predicted"/>
<gene>
    <name evidence="4" type="ORF">CYR75_03975</name>
</gene>
<dbReference type="SUPFAM" id="SSF103088">
    <property type="entry name" value="OmpA-like"/>
    <property type="match status" value="1"/>
</dbReference>
<name>A0A2K9MGB2_9RHOB</name>
<keyword evidence="1" id="KW-0472">Membrane</keyword>
<dbReference type="PROSITE" id="PS51123">
    <property type="entry name" value="OMPA_2"/>
    <property type="match status" value="1"/>
</dbReference>
<keyword evidence="4" id="KW-0966">Cell projection</keyword>
<evidence type="ECO:0000259" key="3">
    <source>
        <dbReference type="PROSITE" id="PS51123"/>
    </source>
</evidence>
<dbReference type="OrthoDB" id="5525824at2"/>
<evidence type="ECO:0000313" key="5">
    <source>
        <dbReference type="Proteomes" id="UP000234882"/>
    </source>
</evidence>
<accession>A0A2K9MGB2</accession>
<dbReference type="KEGG" id="paru:CYR75_03975"/>